<evidence type="ECO:0000313" key="2">
    <source>
        <dbReference type="EMBL" id="AXR78677.1"/>
    </source>
</evidence>
<dbReference type="KEGG" id="nan:AArc1_2362"/>
<feature type="transmembrane region" description="Helical" evidence="1">
    <location>
        <begin position="141"/>
        <end position="161"/>
    </location>
</feature>
<name>A0A346PGN2_9EURY</name>
<gene>
    <name evidence="2" type="ORF">AArc1_2362</name>
</gene>
<dbReference type="Proteomes" id="UP000258707">
    <property type="component" value="Chromosome"/>
</dbReference>
<feature type="transmembrane region" description="Helical" evidence="1">
    <location>
        <begin position="226"/>
        <end position="244"/>
    </location>
</feature>
<dbReference type="RefSeq" id="WP_117364719.1">
    <property type="nucleotide sequence ID" value="NZ_CP024047.1"/>
</dbReference>
<feature type="transmembrane region" description="Helical" evidence="1">
    <location>
        <begin position="68"/>
        <end position="87"/>
    </location>
</feature>
<proteinExistence type="predicted"/>
<feature type="transmembrane region" description="Helical" evidence="1">
    <location>
        <begin position="250"/>
        <end position="268"/>
    </location>
</feature>
<sequence>MRRPALDATFAVGYLAVALALFLARANPASAYESSVYAGTPTVVWLGFAFGLAIAVGTALTCRGRDQALSIGLGGLVVTSIVSLPIIRNYRFSGMGDAMTHLGWTRDLVDGELAPHELFYPAVHSFGGVFHFLGGVPVERALLFTMVVLFVPFLIFVPLVVRNISGNALAVGLAAIVSWMVLPINNIATHMGIHTNSNALFLVPVVIFAFVAYLRRRATVERLPLGISPFSLLVYLTGFALLLVHPQQMVNVVILFGAIGVVQFLAQYRLEDHPILEHPTTYVQTVVLGTIFTVWAATNDRFRSAVVGLVEGLLAEDIGAAAEVDEREASLTEIGGSLGELFVTMFVDAAVIAVVVGLFILVTWLGWTTMSREAASFVTYFGLALVPLTVLFALYFVGTPTMAFRQVGFIFVLVTILAGLALAHLFGGLARYLTVPGANTIASLTLGVLLVLGLMTLFISPVMYDPGQHVTDEKMSGYQSTLHHGVEDQPITALGYDPFRYDHAINGLEGEESLTGGTAASGEVDHEAFEDGNYSGAYFDMDYYLVVTAYDVNREIDVYQELYYSEAGLAGVERDPAADKVISNGEVDVYAVRADD</sequence>
<dbReference type="AlphaFoldDB" id="A0A346PGN2"/>
<feature type="transmembrane region" description="Helical" evidence="1">
    <location>
        <begin position="197"/>
        <end position="214"/>
    </location>
</feature>
<organism evidence="2 3">
    <name type="scientific">Natrarchaeobaculum sulfurireducens</name>
    <dbReference type="NCBI Taxonomy" id="2044521"/>
    <lineage>
        <taxon>Archaea</taxon>
        <taxon>Methanobacteriati</taxon>
        <taxon>Methanobacteriota</taxon>
        <taxon>Stenosarchaea group</taxon>
        <taxon>Halobacteria</taxon>
        <taxon>Halobacteriales</taxon>
        <taxon>Natrialbaceae</taxon>
        <taxon>Natrarchaeobaculum</taxon>
    </lineage>
</organism>
<dbReference type="EMBL" id="CP024047">
    <property type="protein sequence ID" value="AXR78677.1"/>
    <property type="molecule type" value="Genomic_DNA"/>
</dbReference>
<feature type="transmembrane region" description="Helical" evidence="1">
    <location>
        <begin position="341"/>
        <end position="365"/>
    </location>
</feature>
<dbReference type="GeneID" id="37639137"/>
<feature type="transmembrane region" description="Helical" evidence="1">
    <location>
        <begin position="280"/>
        <end position="298"/>
    </location>
</feature>
<feature type="transmembrane region" description="Helical" evidence="1">
    <location>
        <begin position="168"/>
        <end position="185"/>
    </location>
</feature>
<accession>A0A346PGN2</accession>
<keyword evidence="1" id="KW-0472">Membrane</keyword>
<feature type="transmembrane region" description="Helical" evidence="1">
    <location>
        <begin position="409"/>
        <end position="429"/>
    </location>
</feature>
<evidence type="ECO:0000313" key="3">
    <source>
        <dbReference type="Proteomes" id="UP000258707"/>
    </source>
</evidence>
<feature type="transmembrane region" description="Helical" evidence="1">
    <location>
        <begin position="377"/>
        <end position="397"/>
    </location>
</feature>
<keyword evidence="1" id="KW-0812">Transmembrane</keyword>
<evidence type="ECO:0000256" key="1">
    <source>
        <dbReference type="SAM" id="Phobius"/>
    </source>
</evidence>
<protein>
    <submittedName>
        <fullName evidence="2">Uncharacterized protein</fullName>
    </submittedName>
</protein>
<feature type="transmembrane region" description="Helical" evidence="1">
    <location>
        <begin position="441"/>
        <end position="464"/>
    </location>
</feature>
<feature type="transmembrane region" description="Helical" evidence="1">
    <location>
        <begin position="42"/>
        <end position="61"/>
    </location>
</feature>
<keyword evidence="1" id="KW-1133">Transmembrane helix</keyword>
<reference evidence="3" key="1">
    <citation type="submission" date="2017-10" db="EMBL/GenBank/DDBJ databases">
        <title>Phenotypic and genomic properties of facultatively anaerobic sulfur-reducing natronoarchaea from hypersaline soda lakes.</title>
        <authorList>
            <person name="Sorokin D.Y."/>
            <person name="Kublanov I.V."/>
            <person name="Roman P."/>
            <person name="Sinninghe Damste J.S."/>
            <person name="Golyshin P.N."/>
            <person name="Rojo D."/>
            <person name="Ciordia S."/>
            <person name="Mena Md.C."/>
            <person name="Ferrer M."/>
            <person name="Messina E."/>
            <person name="Smedile F."/>
            <person name="La Spada G."/>
            <person name="La Cono V."/>
            <person name="Yakimov M.M."/>
        </authorList>
    </citation>
    <scope>NUCLEOTIDE SEQUENCE [LARGE SCALE GENOMIC DNA]</scope>
    <source>
        <strain evidence="3">AArc1</strain>
    </source>
</reference>